<dbReference type="RefSeq" id="WP_194113409.1">
    <property type="nucleotide sequence ID" value="NZ_JADFFL010000010.1"/>
</dbReference>
<dbReference type="Proteomes" id="UP000622475">
    <property type="component" value="Unassembled WGS sequence"/>
</dbReference>
<evidence type="ECO:0000313" key="2">
    <source>
        <dbReference type="Proteomes" id="UP000622475"/>
    </source>
</evidence>
<dbReference type="AlphaFoldDB" id="A0A929PZ55"/>
<comment type="caution">
    <text evidence="1">The sequence shown here is derived from an EMBL/GenBank/DDBJ whole genome shotgun (WGS) entry which is preliminary data.</text>
</comment>
<sequence length="330" mass="36369">MKRIFFTLLVLGVFAGMSSCRKDADKDIDIRAYDEQQIQAYIKSNGLTGFARDLTGGDTSGIYYKIIKQGTGAVLDYPDMVSLVFTIKSFDGQYLKQDTMINHIYNFLGHVDKVRYANIPYGVQSAIKNILKNKGTTARVLLPSRLAYGRSGFGSGSSESSGRVAGNQSLELYINVINDAETNVIDQSTGKKLTGQDVYDDMVVANYIANNNLTGFQKTNSGLWYKITQPGNGSTITPFMSVNIQWTETLLNGLRTGNEFNNETGTGYPFDLSVDARRGVVEGLQFASPGAKLTLLMPTRLMYKYATSSNLNVPVLSCIRYDINVISFVE</sequence>
<dbReference type="Gene3D" id="3.10.50.40">
    <property type="match status" value="2"/>
</dbReference>
<dbReference type="EMBL" id="JADFFL010000010">
    <property type="protein sequence ID" value="MBE9664160.1"/>
    <property type="molecule type" value="Genomic_DNA"/>
</dbReference>
<organism evidence="1 2">
    <name type="scientific">Mucilaginibacter myungsuensis</name>
    <dbReference type="NCBI Taxonomy" id="649104"/>
    <lineage>
        <taxon>Bacteria</taxon>
        <taxon>Pseudomonadati</taxon>
        <taxon>Bacteroidota</taxon>
        <taxon>Sphingobacteriia</taxon>
        <taxon>Sphingobacteriales</taxon>
        <taxon>Sphingobacteriaceae</taxon>
        <taxon>Mucilaginibacter</taxon>
    </lineage>
</organism>
<gene>
    <name evidence="1" type="ORF">IRJ16_19925</name>
</gene>
<evidence type="ECO:0000313" key="1">
    <source>
        <dbReference type="EMBL" id="MBE9664160.1"/>
    </source>
</evidence>
<name>A0A929PZ55_9SPHI</name>
<reference evidence="1" key="1">
    <citation type="submission" date="2020-10" db="EMBL/GenBank/DDBJ databases">
        <title>Mucilaginibacter mali sp. nov., isolated from rhizosphere soil of apple orchard.</title>
        <authorList>
            <person name="Lee J.-S."/>
            <person name="Kim H.S."/>
            <person name="Kim J.-S."/>
        </authorList>
    </citation>
    <scope>NUCLEOTIDE SEQUENCE</scope>
    <source>
        <strain evidence="1">KCTC 22746</strain>
    </source>
</reference>
<protein>
    <recommendedName>
        <fullName evidence="3">Peptidylprolyl isomerase</fullName>
    </recommendedName>
</protein>
<dbReference type="PROSITE" id="PS51257">
    <property type="entry name" value="PROKAR_LIPOPROTEIN"/>
    <property type="match status" value="1"/>
</dbReference>
<keyword evidence="2" id="KW-1185">Reference proteome</keyword>
<dbReference type="GO" id="GO:0003755">
    <property type="term" value="F:peptidyl-prolyl cis-trans isomerase activity"/>
    <property type="evidence" value="ECO:0007669"/>
    <property type="project" value="InterPro"/>
</dbReference>
<accession>A0A929PZ55</accession>
<dbReference type="InterPro" id="IPR046357">
    <property type="entry name" value="PPIase_dom_sf"/>
</dbReference>
<dbReference type="SUPFAM" id="SSF54534">
    <property type="entry name" value="FKBP-like"/>
    <property type="match status" value="2"/>
</dbReference>
<proteinExistence type="predicted"/>
<evidence type="ECO:0008006" key="3">
    <source>
        <dbReference type="Google" id="ProtNLM"/>
    </source>
</evidence>